<sequence length="87" mass="10087">MCNIQQYACNQCHRLKNIILTHCQPVKDAGHVPPQWPFMRIKVKDTFVWTPFEGCQGLTISPWVGHQMKCGEFPTEKEVEIVEQSDE</sequence>
<dbReference type="OrthoDB" id="4849256at2759"/>
<accession>A0A135V581</accession>
<dbReference type="AlphaFoldDB" id="A0A135V581"/>
<proteinExistence type="predicted"/>
<name>A0A135V581_9PEZI</name>
<keyword evidence="2" id="KW-1185">Reference proteome</keyword>
<reference evidence="1 2" key="1">
    <citation type="submission" date="2014-02" db="EMBL/GenBank/DDBJ databases">
        <title>The genome sequence of Colletotrichum salicis CBS 607.94.</title>
        <authorList>
            <person name="Baroncelli R."/>
            <person name="Thon M.R."/>
        </authorList>
    </citation>
    <scope>NUCLEOTIDE SEQUENCE [LARGE SCALE GENOMIC DNA]</scope>
    <source>
        <strain evidence="1 2">CBS 607.94</strain>
    </source>
</reference>
<dbReference type="EMBL" id="JFFI01000416">
    <property type="protein sequence ID" value="KXH67832.1"/>
    <property type="molecule type" value="Genomic_DNA"/>
</dbReference>
<comment type="caution">
    <text evidence="1">The sequence shown here is derived from an EMBL/GenBank/DDBJ whole genome shotgun (WGS) entry which is preliminary data.</text>
</comment>
<evidence type="ECO:0000313" key="2">
    <source>
        <dbReference type="Proteomes" id="UP000070121"/>
    </source>
</evidence>
<gene>
    <name evidence="1" type="ORF">CSAL01_07288</name>
</gene>
<evidence type="ECO:0000313" key="1">
    <source>
        <dbReference type="EMBL" id="KXH67832.1"/>
    </source>
</evidence>
<protein>
    <submittedName>
        <fullName evidence="1">Uncharacterized protein</fullName>
    </submittedName>
</protein>
<organism evidence="1 2">
    <name type="scientific">Colletotrichum salicis</name>
    <dbReference type="NCBI Taxonomy" id="1209931"/>
    <lineage>
        <taxon>Eukaryota</taxon>
        <taxon>Fungi</taxon>
        <taxon>Dikarya</taxon>
        <taxon>Ascomycota</taxon>
        <taxon>Pezizomycotina</taxon>
        <taxon>Sordariomycetes</taxon>
        <taxon>Hypocreomycetidae</taxon>
        <taxon>Glomerellales</taxon>
        <taxon>Glomerellaceae</taxon>
        <taxon>Colletotrichum</taxon>
        <taxon>Colletotrichum acutatum species complex</taxon>
    </lineage>
</organism>
<dbReference type="Proteomes" id="UP000070121">
    <property type="component" value="Unassembled WGS sequence"/>
</dbReference>